<dbReference type="OrthoDB" id="6261922at2759"/>
<sequence length="92" mass="9960">MVENGLHPVAFGRPARAARSLYEAAGLVDPDSDRNRGFQNRPNRYRQHGIVAWGIRCGEGGTPGVYADVASLRSWVDAAVLGRGYDPSVYTA</sequence>
<evidence type="ECO:0000313" key="3">
    <source>
        <dbReference type="Proteomes" id="UP000299102"/>
    </source>
</evidence>
<proteinExistence type="predicted"/>
<comment type="caution">
    <text evidence="2">The sequence shown here is derived from an EMBL/GenBank/DDBJ whole genome shotgun (WGS) entry which is preliminary data.</text>
</comment>
<dbReference type="AlphaFoldDB" id="A0A4C1V3I8"/>
<dbReference type="InterPro" id="IPR009003">
    <property type="entry name" value="Peptidase_S1_PA"/>
</dbReference>
<dbReference type="InterPro" id="IPR043504">
    <property type="entry name" value="Peptidase_S1_PA_chymotrypsin"/>
</dbReference>
<reference evidence="2 3" key="1">
    <citation type="journal article" date="2019" name="Commun. Biol.">
        <title>The bagworm genome reveals a unique fibroin gene that provides high tensile strength.</title>
        <authorList>
            <person name="Kono N."/>
            <person name="Nakamura H."/>
            <person name="Ohtoshi R."/>
            <person name="Tomita M."/>
            <person name="Numata K."/>
            <person name="Arakawa K."/>
        </authorList>
    </citation>
    <scope>NUCLEOTIDE SEQUENCE [LARGE SCALE GENOMIC DNA]</scope>
</reference>
<gene>
    <name evidence="2" type="primary">PPAF2</name>
    <name evidence="2" type="ORF">EVAR_18590_1</name>
</gene>
<dbReference type="Proteomes" id="UP000299102">
    <property type="component" value="Unassembled WGS sequence"/>
</dbReference>
<dbReference type="Gene3D" id="2.40.10.10">
    <property type="entry name" value="Trypsin-like serine proteases"/>
    <property type="match status" value="1"/>
</dbReference>
<name>A0A4C1V3I8_EUMVA</name>
<keyword evidence="3" id="KW-1185">Reference proteome</keyword>
<evidence type="ECO:0000313" key="2">
    <source>
        <dbReference type="EMBL" id="GBP33110.1"/>
    </source>
</evidence>
<dbReference type="GO" id="GO:0006508">
    <property type="term" value="P:proteolysis"/>
    <property type="evidence" value="ECO:0007669"/>
    <property type="project" value="InterPro"/>
</dbReference>
<accession>A0A4C1V3I8</accession>
<feature type="domain" description="Peptidase S1" evidence="1">
    <location>
        <begin position="46"/>
        <end position="76"/>
    </location>
</feature>
<dbReference type="STRING" id="151549.A0A4C1V3I8"/>
<evidence type="ECO:0000259" key="1">
    <source>
        <dbReference type="Pfam" id="PF00089"/>
    </source>
</evidence>
<dbReference type="SUPFAM" id="SSF50494">
    <property type="entry name" value="Trypsin-like serine proteases"/>
    <property type="match status" value="1"/>
</dbReference>
<dbReference type="EMBL" id="BGZK01000269">
    <property type="protein sequence ID" value="GBP33110.1"/>
    <property type="molecule type" value="Genomic_DNA"/>
</dbReference>
<dbReference type="Pfam" id="PF00089">
    <property type="entry name" value="Trypsin"/>
    <property type="match status" value="1"/>
</dbReference>
<dbReference type="GO" id="GO:0004252">
    <property type="term" value="F:serine-type endopeptidase activity"/>
    <property type="evidence" value="ECO:0007669"/>
    <property type="project" value="InterPro"/>
</dbReference>
<dbReference type="InterPro" id="IPR001254">
    <property type="entry name" value="Trypsin_dom"/>
</dbReference>
<organism evidence="2 3">
    <name type="scientific">Eumeta variegata</name>
    <name type="common">Bagworm moth</name>
    <name type="synonym">Eumeta japonica</name>
    <dbReference type="NCBI Taxonomy" id="151549"/>
    <lineage>
        <taxon>Eukaryota</taxon>
        <taxon>Metazoa</taxon>
        <taxon>Ecdysozoa</taxon>
        <taxon>Arthropoda</taxon>
        <taxon>Hexapoda</taxon>
        <taxon>Insecta</taxon>
        <taxon>Pterygota</taxon>
        <taxon>Neoptera</taxon>
        <taxon>Endopterygota</taxon>
        <taxon>Lepidoptera</taxon>
        <taxon>Glossata</taxon>
        <taxon>Ditrysia</taxon>
        <taxon>Tineoidea</taxon>
        <taxon>Psychidae</taxon>
        <taxon>Oiketicinae</taxon>
        <taxon>Eumeta</taxon>
    </lineage>
</organism>
<protein>
    <submittedName>
        <fullName evidence="2">Phenoloxidase-activating factor 2</fullName>
    </submittedName>
</protein>